<keyword evidence="4" id="KW-1185">Reference proteome</keyword>
<dbReference type="PANTHER" id="PTHR36834:SF2">
    <property type="entry name" value="MEMBRANE PROTEIN"/>
    <property type="match status" value="1"/>
</dbReference>
<keyword evidence="1" id="KW-1133">Transmembrane helix</keyword>
<keyword evidence="1" id="KW-0472">Membrane</keyword>
<keyword evidence="1" id="KW-0812">Transmembrane</keyword>
<dbReference type="Proteomes" id="UP000199068">
    <property type="component" value="Unassembled WGS sequence"/>
</dbReference>
<dbReference type="Pfam" id="PF04892">
    <property type="entry name" value="VanZ"/>
    <property type="match status" value="1"/>
</dbReference>
<evidence type="ECO:0000259" key="2">
    <source>
        <dbReference type="Pfam" id="PF04892"/>
    </source>
</evidence>
<dbReference type="RefSeq" id="WP_092722153.1">
    <property type="nucleotide sequence ID" value="NZ_FNGW01000001.1"/>
</dbReference>
<feature type="transmembrane region" description="Helical" evidence="1">
    <location>
        <begin position="93"/>
        <end position="111"/>
    </location>
</feature>
<reference evidence="3 4" key="1">
    <citation type="submission" date="2016-10" db="EMBL/GenBank/DDBJ databases">
        <authorList>
            <person name="de Groot N.N."/>
        </authorList>
    </citation>
    <scope>NUCLEOTIDE SEQUENCE [LARGE SCALE GENOMIC DNA]</scope>
    <source>
        <strain evidence="3 4">DSM 797</strain>
    </source>
</reference>
<organism evidence="3 4">
    <name type="scientific">Romboutsia lituseburensis DSM 797</name>
    <dbReference type="NCBI Taxonomy" id="1121325"/>
    <lineage>
        <taxon>Bacteria</taxon>
        <taxon>Bacillati</taxon>
        <taxon>Bacillota</taxon>
        <taxon>Clostridia</taxon>
        <taxon>Peptostreptococcales</taxon>
        <taxon>Peptostreptococcaceae</taxon>
        <taxon>Romboutsia</taxon>
    </lineage>
</organism>
<proteinExistence type="predicted"/>
<dbReference type="AlphaFoldDB" id="A0A1G9ILN5"/>
<dbReference type="InterPro" id="IPR006976">
    <property type="entry name" value="VanZ-like"/>
</dbReference>
<feature type="domain" description="VanZ-like" evidence="2">
    <location>
        <begin position="15"/>
        <end position="134"/>
    </location>
</feature>
<dbReference type="InterPro" id="IPR053150">
    <property type="entry name" value="Teicoplanin_resist-assoc"/>
</dbReference>
<accession>A0A1G9ILN5</accession>
<feature type="transmembrane region" description="Helical" evidence="1">
    <location>
        <begin position="147"/>
        <end position="169"/>
    </location>
</feature>
<name>A0A1G9ILN5_9FIRM</name>
<evidence type="ECO:0000313" key="4">
    <source>
        <dbReference type="Proteomes" id="UP000199068"/>
    </source>
</evidence>
<sequence length="171" mass="19519">MKDSSKITKTTKILFIVYLIAIFEIIVFKLEIPFSRMGYLRNINLIPFYESLIVNGKIDFSEIFMNMIIFIPLGIYTEMLFSKWSTIKKISVIFIVSLICEISQFVMAIGASDITDIINNTLGGIVGLLIMYILVKLFKEKHKIYKLMNILATIGTTFMVSLLSILVLVNI</sequence>
<feature type="transmembrane region" description="Helical" evidence="1">
    <location>
        <begin position="63"/>
        <end position="81"/>
    </location>
</feature>
<dbReference type="PANTHER" id="PTHR36834">
    <property type="entry name" value="MEMBRANE PROTEIN-RELATED"/>
    <property type="match status" value="1"/>
</dbReference>
<protein>
    <submittedName>
        <fullName evidence="3">Glycopeptide antibiotics resistance protein</fullName>
    </submittedName>
</protein>
<gene>
    <name evidence="3" type="ORF">SAMN04515677_101299</name>
</gene>
<dbReference type="STRING" id="1121325.SAMN04515677_101299"/>
<feature type="transmembrane region" description="Helical" evidence="1">
    <location>
        <begin position="12"/>
        <end position="30"/>
    </location>
</feature>
<dbReference type="EMBL" id="FNGW01000001">
    <property type="protein sequence ID" value="SDL26072.1"/>
    <property type="molecule type" value="Genomic_DNA"/>
</dbReference>
<evidence type="ECO:0000256" key="1">
    <source>
        <dbReference type="SAM" id="Phobius"/>
    </source>
</evidence>
<evidence type="ECO:0000313" key="3">
    <source>
        <dbReference type="EMBL" id="SDL26072.1"/>
    </source>
</evidence>
<feature type="transmembrane region" description="Helical" evidence="1">
    <location>
        <begin position="117"/>
        <end position="135"/>
    </location>
</feature>